<protein>
    <submittedName>
        <fullName evidence="2">Uncharacterized protein</fullName>
    </submittedName>
</protein>
<feature type="region of interest" description="Disordered" evidence="1">
    <location>
        <begin position="1"/>
        <end position="76"/>
    </location>
</feature>
<keyword evidence="3" id="KW-1185">Reference proteome</keyword>
<reference evidence="2 3" key="1">
    <citation type="submission" date="2017-11" db="EMBL/GenBank/DDBJ databases">
        <title>De-novo sequencing of pomegranate (Punica granatum L.) genome.</title>
        <authorList>
            <person name="Akparov Z."/>
            <person name="Amiraslanov A."/>
            <person name="Hajiyeva S."/>
            <person name="Abbasov M."/>
            <person name="Kaur K."/>
            <person name="Hamwieh A."/>
            <person name="Solovyev V."/>
            <person name="Salamov A."/>
            <person name="Braich B."/>
            <person name="Kosarev P."/>
            <person name="Mahmoud A."/>
            <person name="Hajiyev E."/>
            <person name="Babayeva S."/>
            <person name="Izzatullayeva V."/>
            <person name="Mammadov A."/>
            <person name="Mammadov A."/>
            <person name="Sharifova S."/>
            <person name="Ojaghi J."/>
            <person name="Eynullazada K."/>
            <person name="Bayramov B."/>
            <person name="Abdulazimova A."/>
            <person name="Shahmuradov I."/>
        </authorList>
    </citation>
    <scope>NUCLEOTIDE SEQUENCE [LARGE SCALE GENOMIC DNA]</scope>
    <source>
        <strain evidence="3">cv. AG2017</strain>
        <tissue evidence="2">Leaf</tissue>
    </source>
</reference>
<evidence type="ECO:0000256" key="1">
    <source>
        <dbReference type="SAM" id="MobiDB-lite"/>
    </source>
</evidence>
<evidence type="ECO:0000313" key="3">
    <source>
        <dbReference type="Proteomes" id="UP000233551"/>
    </source>
</evidence>
<comment type="caution">
    <text evidence="2">The sequence shown here is derived from an EMBL/GenBank/DDBJ whole genome shotgun (WGS) entry which is preliminary data.</text>
</comment>
<dbReference type="EMBL" id="PGOL01002706">
    <property type="protein sequence ID" value="PKI45535.1"/>
    <property type="molecule type" value="Genomic_DNA"/>
</dbReference>
<accession>A0A2I0INF1</accession>
<organism evidence="2 3">
    <name type="scientific">Punica granatum</name>
    <name type="common">Pomegranate</name>
    <dbReference type="NCBI Taxonomy" id="22663"/>
    <lineage>
        <taxon>Eukaryota</taxon>
        <taxon>Viridiplantae</taxon>
        <taxon>Streptophyta</taxon>
        <taxon>Embryophyta</taxon>
        <taxon>Tracheophyta</taxon>
        <taxon>Spermatophyta</taxon>
        <taxon>Magnoliopsida</taxon>
        <taxon>eudicotyledons</taxon>
        <taxon>Gunneridae</taxon>
        <taxon>Pentapetalae</taxon>
        <taxon>rosids</taxon>
        <taxon>malvids</taxon>
        <taxon>Myrtales</taxon>
        <taxon>Lythraceae</taxon>
        <taxon>Punica</taxon>
    </lineage>
</organism>
<dbReference type="AlphaFoldDB" id="A0A2I0INF1"/>
<sequence length="76" mass="8156">MRPRRSPRPEAVHGTSGYLPLEGAESPIGSLPLDGSMGLSDTPLEEETCETQDGSMGLSDTPLGEWPMALDPFRVE</sequence>
<name>A0A2I0INF1_PUNGR</name>
<proteinExistence type="predicted"/>
<evidence type="ECO:0000313" key="2">
    <source>
        <dbReference type="EMBL" id="PKI45535.1"/>
    </source>
</evidence>
<gene>
    <name evidence="2" type="ORF">CRG98_034053</name>
</gene>
<dbReference type="Proteomes" id="UP000233551">
    <property type="component" value="Unassembled WGS sequence"/>
</dbReference>